<accession>A0A2P6U2Z9</accession>
<feature type="domain" description="YCII-related" evidence="1">
    <location>
        <begin position="72"/>
        <end position="149"/>
    </location>
</feature>
<reference evidence="2 3" key="1">
    <citation type="journal article" date="2018" name="Plant J.">
        <title>Genome sequences of Chlorella sorokiniana UTEX 1602 and Micractinium conductrix SAG 241.80: implications to maltose excretion by a green alga.</title>
        <authorList>
            <person name="Arriola M.B."/>
            <person name="Velmurugan N."/>
            <person name="Zhang Y."/>
            <person name="Plunkett M.H."/>
            <person name="Hondzo H."/>
            <person name="Barney B.M."/>
        </authorList>
    </citation>
    <scope>NUCLEOTIDE SEQUENCE [LARGE SCALE GENOMIC DNA]</scope>
    <source>
        <strain evidence="3">UTEX 1602</strain>
    </source>
</reference>
<dbReference type="InterPro" id="IPR005545">
    <property type="entry name" value="YCII"/>
</dbReference>
<name>A0A2P6U2Z9_CHLSO</name>
<dbReference type="PANTHER" id="PTHR33606">
    <property type="entry name" value="PROTEIN YCII"/>
    <property type="match status" value="1"/>
</dbReference>
<organism evidence="2 3">
    <name type="scientific">Chlorella sorokiniana</name>
    <name type="common">Freshwater green alga</name>
    <dbReference type="NCBI Taxonomy" id="3076"/>
    <lineage>
        <taxon>Eukaryota</taxon>
        <taxon>Viridiplantae</taxon>
        <taxon>Chlorophyta</taxon>
        <taxon>core chlorophytes</taxon>
        <taxon>Trebouxiophyceae</taxon>
        <taxon>Chlorellales</taxon>
        <taxon>Chlorellaceae</taxon>
        <taxon>Chlorella clade</taxon>
        <taxon>Chlorella</taxon>
    </lineage>
</organism>
<comment type="caution">
    <text evidence="2">The sequence shown here is derived from an EMBL/GenBank/DDBJ whole genome shotgun (WGS) entry which is preliminary data.</text>
</comment>
<dbReference type="SUPFAM" id="SSF54909">
    <property type="entry name" value="Dimeric alpha+beta barrel"/>
    <property type="match status" value="1"/>
</dbReference>
<dbReference type="InterPro" id="IPR051807">
    <property type="entry name" value="Sec-metab_biosynth-assoc"/>
</dbReference>
<evidence type="ECO:0000259" key="1">
    <source>
        <dbReference type="Pfam" id="PF03795"/>
    </source>
</evidence>
<proteinExistence type="predicted"/>
<gene>
    <name evidence="2" type="ORF">C2E21_0805</name>
</gene>
<dbReference type="Proteomes" id="UP000239899">
    <property type="component" value="Unassembled WGS sequence"/>
</dbReference>
<evidence type="ECO:0000313" key="3">
    <source>
        <dbReference type="Proteomes" id="UP000239899"/>
    </source>
</evidence>
<dbReference type="Pfam" id="PF03795">
    <property type="entry name" value="YCII"/>
    <property type="match status" value="1"/>
</dbReference>
<evidence type="ECO:0000313" key="2">
    <source>
        <dbReference type="EMBL" id="PRW60689.1"/>
    </source>
</evidence>
<dbReference type="InterPro" id="IPR011008">
    <property type="entry name" value="Dimeric_a/b-barrel"/>
</dbReference>
<dbReference type="OrthoDB" id="5519740at2759"/>
<keyword evidence="3" id="KW-1185">Reference proteome</keyword>
<dbReference type="PANTHER" id="PTHR33606:SF3">
    <property type="entry name" value="PROTEIN YCII"/>
    <property type="match status" value="1"/>
</dbReference>
<sequence length="157" mass="17471">MLTTATARLCAQQAPLAVGLLLRGPRVTHTARLSLAPAPGRHRPAGWRSLAVSASASLGGPEYLVLDYDYTHHDAELIAKREPYLKDHLRLCRQAADAGKLLLWGAVGNPIDSGMLIWRGADEEEVRSFIKQDPFVTNGLVRHWRIRPFHVHVVDRE</sequence>
<protein>
    <submittedName>
        <fullName evidence="2">YCII-related domain</fullName>
    </submittedName>
</protein>
<dbReference type="EMBL" id="LHPG02000002">
    <property type="protein sequence ID" value="PRW60689.1"/>
    <property type="molecule type" value="Genomic_DNA"/>
</dbReference>
<dbReference type="Gene3D" id="3.30.70.1060">
    <property type="entry name" value="Dimeric alpha+beta barrel"/>
    <property type="match status" value="1"/>
</dbReference>
<dbReference type="AlphaFoldDB" id="A0A2P6U2Z9"/>